<evidence type="ECO:0000313" key="3">
    <source>
        <dbReference type="Proteomes" id="UP001642487"/>
    </source>
</evidence>
<dbReference type="EMBL" id="OZ021738">
    <property type="protein sequence ID" value="CAK9320502.1"/>
    <property type="molecule type" value="Genomic_DNA"/>
</dbReference>
<feature type="transmembrane region" description="Helical" evidence="1">
    <location>
        <begin position="31"/>
        <end position="54"/>
    </location>
</feature>
<dbReference type="Proteomes" id="UP001642487">
    <property type="component" value="Chromosome 4"/>
</dbReference>
<keyword evidence="1" id="KW-1133">Transmembrane helix</keyword>
<evidence type="ECO:0000256" key="1">
    <source>
        <dbReference type="SAM" id="Phobius"/>
    </source>
</evidence>
<name>A0ABP0YKM9_9ROSI</name>
<keyword evidence="1" id="KW-0812">Transmembrane</keyword>
<reference evidence="2 3" key="1">
    <citation type="submission" date="2024-03" db="EMBL/GenBank/DDBJ databases">
        <authorList>
            <person name="Gkanogiannis A."/>
            <person name="Becerra Lopez-Lavalle L."/>
        </authorList>
    </citation>
    <scope>NUCLEOTIDE SEQUENCE [LARGE SCALE GENOMIC DNA]</scope>
</reference>
<proteinExistence type="predicted"/>
<organism evidence="2 3">
    <name type="scientific">Citrullus colocynthis</name>
    <name type="common">colocynth</name>
    <dbReference type="NCBI Taxonomy" id="252529"/>
    <lineage>
        <taxon>Eukaryota</taxon>
        <taxon>Viridiplantae</taxon>
        <taxon>Streptophyta</taxon>
        <taxon>Embryophyta</taxon>
        <taxon>Tracheophyta</taxon>
        <taxon>Spermatophyta</taxon>
        <taxon>Magnoliopsida</taxon>
        <taxon>eudicotyledons</taxon>
        <taxon>Gunneridae</taxon>
        <taxon>Pentapetalae</taxon>
        <taxon>rosids</taxon>
        <taxon>fabids</taxon>
        <taxon>Cucurbitales</taxon>
        <taxon>Cucurbitaceae</taxon>
        <taxon>Benincaseae</taxon>
        <taxon>Citrullus</taxon>
    </lineage>
</organism>
<gene>
    <name evidence="2" type="ORF">CITCOLO1_LOCUS12550</name>
</gene>
<evidence type="ECO:0000313" key="2">
    <source>
        <dbReference type="EMBL" id="CAK9320502.1"/>
    </source>
</evidence>
<keyword evidence="3" id="KW-1185">Reference proteome</keyword>
<accession>A0ABP0YKM9</accession>
<keyword evidence="1" id="KW-0472">Membrane</keyword>
<protein>
    <submittedName>
        <fullName evidence="2">Uncharacterized protein</fullName>
    </submittedName>
</protein>
<sequence length="135" mass="14962">MNLTYAFVNGFSFSCLIAQVAEEIAFISLSYALVLCLVCLNIGAVFLSFTFNFLQYQTFTLMALLGIWEGASRATDVEEAKEDGNIRYLIGKVILIYEMRIMAISVVAVGKKDYGYGPAGKVGYKKMGLGCFQRF</sequence>